<dbReference type="Pfam" id="PF00293">
    <property type="entry name" value="NUDIX"/>
    <property type="match status" value="1"/>
</dbReference>
<dbReference type="AlphaFoldDB" id="A0A1Z5JLM1"/>
<reference evidence="8 9" key="1">
    <citation type="journal article" date="2015" name="Plant Cell">
        <title>Oil accumulation by the oleaginous diatom Fistulifera solaris as revealed by the genome and transcriptome.</title>
        <authorList>
            <person name="Tanaka T."/>
            <person name="Maeda Y."/>
            <person name="Veluchamy A."/>
            <person name="Tanaka M."/>
            <person name="Abida H."/>
            <person name="Marechal E."/>
            <person name="Bowler C."/>
            <person name="Muto M."/>
            <person name="Sunaga Y."/>
            <person name="Tanaka M."/>
            <person name="Yoshino T."/>
            <person name="Taniguchi T."/>
            <person name="Fukuda Y."/>
            <person name="Nemoto M."/>
            <person name="Matsumoto M."/>
            <person name="Wong P.S."/>
            <person name="Aburatani S."/>
            <person name="Fujibuchi W."/>
        </authorList>
    </citation>
    <scope>NUCLEOTIDE SEQUENCE [LARGE SCALE GENOMIC DNA]</scope>
    <source>
        <strain evidence="8 9">JPCC DA0580</strain>
    </source>
</reference>
<evidence type="ECO:0000313" key="9">
    <source>
        <dbReference type="Proteomes" id="UP000198406"/>
    </source>
</evidence>
<evidence type="ECO:0000256" key="2">
    <source>
        <dbReference type="ARBA" id="ARBA00001946"/>
    </source>
</evidence>
<dbReference type="SUPFAM" id="SSF55811">
    <property type="entry name" value="Nudix"/>
    <property type="match status" value="1"/>
</dbReference>
<gene>
    <name evidence="8" type="ORF">FisN_29Lu103</name>
</gene>
<evidence type="ECO:0000256" key="6">
    <source>
        <dbReference type="ARBA" id="ARBA00023211"/>
    </source>
</evidence>
<dbReference type="InterPro" id="IPR045121">
    <property type="entry name" value="CoAse"/>
</dbReference>
<evidence type="ECO:0000256" key="1">
    <source>
        <dbReference type="ARBA" id="ARBA00001936"/>
    </source>
</evidence>
<dbReference type="InParanoid" id="A0A1Z5JLM1"/>
<dbReference type="GO" id="GO:0010945">
    <property type="term" value="F:coenzyme A diphosphatase activity"/>
    <property type="evidence" value="ECO:0007669"/>
    <property type="project" value="InterPro"/>
</dbReference>
<organism evidence="8 9">
    <name type="scientific">Fistulifera solaris</name>
    <name type="common">Oleaginous diatom</name>
    <dbReference type="NCBI Taxonomy" id="1519565"/>
    <lineage>
        <taxon>Eukaryota</taxon>
        <taxon>Sar</taxon>
        <taxon>Stramenopiles</taxon>
        <taxon>Ochrophyta</taxon>
        <taxon>Bacillariophyta</taxon>
        <taxon>Bacillariophyceae</taxon>
        <taxon>Bacillariophycidae</taxon>
        <taxon>Naviculales</taxon>
        <taxon>Naviculaceae</taxon>
        <taxon>Fistulifera</taxon>
    </lineage>
</organism>
<evidence type="ECO:0000256" key="3">
    <source>
        <dbReference type="ARBA" id="ARBA00022723"/>
    </source>
</evidence>
<proteinExistence type="predicted"/>
<dbReference type="PANTHER" id="PTHR12992">
    <property type="entry name" value="NUDIX HYDROLASE"/>
    <property type="match status" value="1"/>
</dbReference>
<protein>
    <recommendedName>
        <fullName evidence="7">Nudix hydrolase domain-containing protein</fullName>
    </recommendedName>
</protein>
<feature type="domain" description="Nudix hydrolase" evidence="7">
    <location>
        <begin position="70"/>
        <end position="223"/>
    </location>
</feature>
<accession>A0A1Z5JLM1</accession>
<keyword evidence="4" id="KW-0378">Hydrolase</keyword>
<comment type="cofactor">
    <cofactor evidence="1">
        <name>Mn(2+)</name>
        <dbReference type="ChEBI" id="CHEBI:29035"/>
    </cofactor>
</comment>
<keyword evidence="3" id="KW-0479">Metal-binding</keyword>
<dbReference type="GO" id="GO:0046872">
    <property type="term" value="F:metal ion binding"/>
    <property type="evidence" value="ECO:0007669"/>
    <property type="project" value="UniProtKB-KW"/>
</dbReference>
<comment type="cofactor">
    <cofactor evidence="2">
        <name>Mg(2+)</name>
        <dbReference type="ChEBI" id="CHEBI:18420"/>
    </cofactor>
</comment>
<dbReference type="Gene3D" id="3.90.79.10">
    <property type="entry name" value="Nucleoside Triphosphate Pyrophosphohydrolase"/>
    <property type="match status" value="1"/>
</dbReference>
<dbReference type="Proteomes" id="UP000198406">
    <property type="component" value="Unassembled WGS sequence"/>
</dbReference>
<evidence type="ECO:0000256" key="4">
    <source>
        <dbReference type="ARBA" id="ARBA00022801"/>
    </source>
</evidence>
<dbReference type="EMBL" id="BDSP01000084">
    <property type="protein sequence ID" value="GAX14884.1"/>
    <property type="molecule type" value="Genomic_DNA"/>
</dbReference>
<sequence>MGKCKSMMMILLVRHHSDGRASTSLQKFYPRLLELLNQLKDKDGVIPLLTTKQQDEMKARTIQVKPSDDRRRAAVLVLLCSVHDEPSILLTKRAAHLTNHAAEMAFVGGHYDDESDRSLMDTALREAHEELLPNPQLFSPSFRACVQILGECTPLPSLRGIPVTPVIAMLERPDLTLPLKDYFPGDPSEVDTVLAVSIRDLIQKETTHQLPDNPFRLVDAPVYPTPHGDVWGLTAYILRPLLRRIFRPTFAPEESSSTSV</sequence>
<comment type="caution">
    <text evidence="8">The sequence shown here is derived from an EMBL/GenBank/DDBJ whole genome shotgun (WGS) entry which is preliminary data.</text>
</comment>
<dbReference type="PANTHER" id="PTHR12992:SF11">
    <property type="entry name" value="MITOCHONDRIAL COENZYME A DIPHOSPHATASE NUDT8"/>
    <property type="match status" value="1"/>
</dbReference>
<evidence type="ECO:0000256" key="5">
    <source>
        <dbReference type="ARBA" id="ARBA00022842"/>
    </source>
</evidence>
<dbReference type="InterPro" id="IPR015797">
    <property type="entry name" value="NUDIX_hydrolase-like_dom_sf"/>
</dbReference>
<keyword evidence="9" id="KW-1185">Reference proteome</keyword>
<evidence type="ECO:0000313" key="8">
    <source>
        <dbReference type="EMBL" id="GAX14884.1"/>
    </source>
</evidence>
<dbReference type="CDD" id="cd03426">
    <property type="entry name" value="NUDIX_CoAse_Nudt7"/>
    <property type="match status" value="1"/>
</dbReference>
<dbReference type="InterPro" id="IPR000086">
    <property type="entry name" value="NUDIX_hydrolase_dom"/>
</dbReference>
<keyword evidence="6" id="KW-0464">Manganese</keyword>
<keyword evidence="5" id="KW-0460">Magnesium</keyword>
<name>A0A1Z5JLM1_FISSO</name>
<dbReference type="PROSITE" id="PS51462">
    <property type="entry name" value="NUDIX"/>
    <property type="match status" value="1"/>
</dbReference>
<evidence type="ECO:0000259" key="7">
    <source>
        <dbReference type="PROSITE" id="PS51462"/>
    </source>
</evidence>
<dbReference type="OrthoDB" id="206213at2759"/>